<dbReference type="InterPro" id="IPR020562">
    <property type="entry name" value="PRibGlycinamide_synth_N"/>
</dbReference>
<keyword evidence="7 15" id="KW-0547">Nucleotide-binding</keyword>
<evidence type="ECO:0000256" key="14">
    <source>
        <dbReference type="HAMAP-Rule" id="MF_00138"/>
    </source>
</evidence>
<dbReference type="InterPro" id="IPR011761">
    <property type="entry name" value="ATP-grasp"/>
</dbReference>
<dbReference type="Gene3D" id="3.30.1490.20">
    <property type="entry name" value="ATP-grasp fold, A domain"/>
    <property type="match status" value="1"/>
</dbReference>
<dbReference type="InterPro" id="IPR013815">
    <property type="entry name" value="ATP_grasp_subdomain_1"/>
</dbReference>
<evidence type="ECO:0000256" key="12">
    <source>
        <dbReference type="ARBA" id="ARBA00042242"/>
    </source>
</evidence>
<dbReference type="SUPFAM" id="SSF52440">
    <property type="entry name" value="PreATP-grasp domain"/>
    <property type="match status" value="1"/>
</dbReference>
<comment type="pathway">
    <text evidence="3 14">Purine metabolism; IMP biosynthesis via de novo pathway; N(1)-(5-phospho-D-ribosyl)glycinamide from 5-phospho-alpha-D-ribose 1-diphosphate: step 2/2.</text>
</comment>
<evidence type="ECO:0000256" key="8">
    <source>
        <dbReference type="ARBA" id="ARBA00022755"/>
    </source>
</evidence>
<dbReference type="AlphaFoldDB" id="A0A917KD72"/>
<dbReference type="InterPro" id="IPR016185">
    <property type="entry name" value="PreATP-grasp_dom_sf"/>
</dbReference>
<keyword evidence="6" id="KW-0479">Metal-binding</keyword>
<evidence type="ECO:0000256" key="3">
    <source>
        <dbReference type="ARBA" id="ARBA00005174"/>
    </source>
</evidence>
<evidence type="ECO:0000256" key="11">
    <source>
        <dbReference type="ARBA" id="ARBA00038345"/>
    </source>
</evidence>
<keyword evidence="9 15" id="KW-0067">ATP-binding</keyword>
<comment type="similarity">
    <text evidence="11 14">Belongs to the GARS family.</text>
</comment>
<keyword evidence="5 14" id="KW-0436">Ligase</keyword>
<dbReference type="RefSeq" id="WP_188882656.1">
    <property type="nucleotide sequence ID" value="NZ_BMOY01000030.1"/>
</dbReference>
<dbReference type="NCBIfam" id="TIGR00877">
    <property type="entry name" value="purD"/>
    <property type="match status" value="1"/>
</dbReference>
<comment type="catalytic activity">
    <reaction evidence="14">
        <text>5-phospho-beta-D-ribosylamine + glycine + ATP = N(1)-(5-phospho-beta-D-ribosyl)glycinamide + ADP + phosphate + H(+)</text>
        <dbReference type="Rhea" id="RHEA:17453"/>
        <dbReference type="ChEBI" id="CHEBI:15378"/>
        <dbReference type="ChEBI" id="CHEBI:30616"/>
        <dbReference type="ChEBI" id="CHEBI:43474"/>
        <dbReference type="ChEBI" id="CHEBI:57305"/>
        <dbReference type="ChEBI" id="CHEBI:58681"/>
        <dbReference type="ChEBI" id="CHEBI:143788"/>
        <dbReference type="ChEBI" id="CHEBI:456216"/>
        <dbReference type="EC" id="6.3.4.13"/>
    </reaction>
</comment>
<dbReference type="HAMAP" id="MF_00138">
    <property type="entry name" value="GARS"/>
    <property type="match status" value="1"/>
</dbReference>
<dbReference type="SUPFAM" id="SSF51246">
    <property type="entry name" value="Rudiment single hybrid motif"/>
    <property type="match status" value="1"/>
</dbReference>
<feature type="domain" description="ATP-grasp" evidence="16">
    <location>
        <begin position="115"/>
        <end position="321"/>
    </location>
</feature>
<dbReference type="Proteomes" id="UP000637695">
    <property type="component" value="Unassembled WGS sequence"/>
</dbReference>
<keyword evidence="10" id="KW-0464">Manganese</keyword>
<comment type="cofactor">
    <cofactor evidence="2">
        <name>Mg(2+)</name>
        <dbReference type="ChEBI" id="CHEBI:18420"/>
    </cofactor>
</comment>
<evidence type="ECO:0000256" key="2">
    <source>
        <dbReference type="ARBA" id="ARBA00001946"/>
    </source>
</evidence>
<dbReference type="Pfam" id="PF02843">
    <property type="entry name" value="GARS_C"/>
    <property type="match status" value="1"/>
</dbReference>
<evidence type="ECO:0000256" key="6">
    <source>
        <dbReference type="ARBA" id="ARBA00022723"/>
    </source>
</evidence>
<evidence type="ECO:0000259" key="16">
    <source>
        <dbReference type="PROSITE" id="PS50975"/>
    </source>
</evidence>
<reference evidence="17" key="2">
    <citation type="submission" date="2020-09" db="EMBL/GenBank/DDBJ databases">
        <authorList>
            <person name="Sun Q."/>
            <person name="Ohkuma M."/>
        </authorList>
    </citation>
    <scope>NUCLEOTIDE SEQUENCE</scope>
    <source>
        <strain evidence="17">JCM 18487</strain>
    </source>
</reference>
<evidence type="ECO:0000256" key="7">
    <source>
        <dbReference type="ARBA" id="ARBA00022741"/>
    </source>
</evidence>
<evidence type="ECO:0000256" key="9">
    <source>
        <dbReference type="ARBA" id="ARBA00022840"/>
    </source>
</evidence>
<organism evidence="17 18">
    <name type="scientific">Alicyclobacillus cellulosilyticus</name>
    <dbReference type="NCBI Taxonomy" id="1003997"/>
    <lineage>
        <taxon>Bacteria</taxon>
        <taxon>Bacillati</taxon>
        <taxon>Bacillota</taxon>
        <taxon>Bacilli</taxon>
        <taxon>Bacillales</taxon>
        <taxon>Alicyclobacillaceae</taxon>
        <taxon>Alicyclobacillus</taxon>
    </lineage>
</organism>
<dbReference type="Pfam" id="PF02844">
    <property type="entry name" value="GARS_N"/>
    <property type="match status" value="1"/>
</dbReference>
<comment type="cofactor">
    <cofactor evidence="1">
        <name>Mn(2+)</name>
        <dbReference type="ChEBI" id="CHEBI:29035"/>
    </cofactor>
</comment>
<dbReference type="GO" id="GO:0046872">
    <property type="term" value="F:metal ion binding"/>
    <property type="evidence" value="ECO:0007669"/>
    <property type="project" value="UniProtKB-KW"/>
</dbReference>
<dbReference type="FunFam" id="3.30.470.20:FF:000018">
    <property type="entry name" value="Trifunctional purine biosynthetic protein adenosine-3"/>
    <property type="match status" value="1"/>
</dbReference>
<protein>
    <recommendedName>
        <fullName evidence="4 14">Phosphoribosylamine--glycine ligase</fullName>
        <ecNumber evidence="4 14">6.3.4.13</ecNumber>
    </recommendedName>
    <alternativeName>
        <fullName evidence="14">GARS</fullName>
    </alternativeName>
    <alternativeName>
        <fullName evidence="12 14">Glycinamide ribonucleotide synthetase</fullName>
    </alternativeName>
    <alternativeName>
        <fullName evidence="13 14">Phosphoribosylglycinamide synthetase</fullName>
    </alternativeName>
</protein>
<evidence type="ECO:0000256" key="4">
    <source>
        <dbReference type="ARBA" id="ARBA00013255"/>
    </source>
</evidence>
<dbReference type="InterPro" id="IPR011054">
    <property type="entry name" value="Rudment_hybrid_motif"/>
</dbReference>
<dbReference type="InterPro" id="IPR037123">
    <property type="entry name" value="PRibGlycinamide_synth_C_sf"/>
</dbReference>
<dbReference type="Gene3D" id="3.90.600.10">
    <property type="entry name" value="Phosphoribosylglycinamide synthetase, C-terminal domain"/>
    <property type="match status" value="1"/>
</dbReference>
<evidence type="ECO:0000256" key="15">
    <source>
        <dbReference type="PROSITE-ProRule" id="PRU00409"/>
    </source>
</evidence>
<dbReference type="InterPro" id="IPR020560">
    <property type="entry name" value="PRibGlycinamide_synth_C-dom"/>
</dbReference>
<evidence type="ECO:0000313" key="18">
    <source>
        <dbReference type="Proteomes" id="UP000637695"/>
    </source>
</evidence>
<dbReference type="GO" id="GO:0009113">
    <property type="term" value="P:purine nucleobase biosynthetic process"/>
    <property type="evidence" value="ECO:0007669"/>
    <property type="project" value="InterPro"/>
</dbReference>
<dbReference type="SMART" id="SM01209">
    <property type="entry name" value="GARS_A"/>
    <property type="match status" value="1"/>
</dbReference>
<accession>A0A917KD72</accession>
<proteinExistence type="inferred from homology"/>
<dbReference type="PANTHER" id="PTHR43472:SF1">
    <property type="entry name" value="PHOSPHORIBOSYLAMINE--GLYCINE LIGASE, CHLOROPLASTIC"/>
    <property type="match status" value="1"/>
</dbReference>
<keyword evidence="8 14" id="KW-0658">Purine biosynthesis</keyword>
<comment type="caution">
    <text evidence="17">The sequence shown here is derived from an EMBL/GenBank/DDBJ whole genome shotgun (WGS) entry which is preliminary data.</text>
</comment>
<dbReference type="InterPro" id="IPR020561">
    <property type="entry name" value="PRibGlycinamid_synth_ATP-grasp"/>
</dbReference>
<dbReference type="SMART" id="SM01210">
    <property type="entry name" value="GARS_C"/>
    <property type="match status" value="1"/>
</dbReference>
<dbReference type="PROSITE" id="PS00184">
    <property type="entry name" value="GARS"/>
    <property type="match status" value="1"/>
</dbReference>
<dbReference type="InterPro" id="IPR000115">
    <property type="entry name" value="PRibGlycinamide_synth"/>
</dbReference>
<sequence>MGLAIPDGARVLVVGSGAREHAIAWALAKSPRRPRLYAAPGNPGMAAWCEMVNLRVDDVSGIAQFAARERIDLVVVGPELPLALGLADACAAAGVRVFGPSRAAARLESSKAFAKAVMAKAGVPTAAYATFTDPAAAKAYIRQQGAPIVVKADGLAAGKGVVVAETIAAAEAAIDALMVGGKFGAAGATVVIEQFLRGREASLMFFVDGETVRPLLPARDYKRVGDGDTGPNTGGMGAFAPVPEVTADVVADVERRIVRPTLAELRARGIVYRGVLYAGLMLTEDGPYVVEFNARFGDPETEVVLPLLASDLLAILWATAEGRLADVEVAWRDEAAVCVVLAAPGYPERPQTGAAITLPDGLPETVFHAGTAQRGDGQLVTAGGRVLTVTGTGPDLTAARAAAYRAAEAITFPGKHMRKDIALVVH</sequence>
<dbReference type="GO" id="GO:0006189">
    <property type="term" value="P:'de novo' IMP biosynthetic process"/>
    <property type="evidence" value="ECO:0007669"/>
    <property type="project" value="UniProtKB-UniRule"/>
</dbReference>
<evidence type="ECO:0000256" key="5">
    <source>
        <dbReference type="ARBA" id="ARBA00022598"/>
    </source>
</evidence>
<gene>
    <name evidence="14 17" type="primary">purD</name>
    <name evidence="17" type="ORF">GCM10010885_18750</name>
</gene>
<dbReference type="EC" id="6.3.4.13" evidence="4 14"/>
<evidence type="ECO:0000256" key="10">
    <source>
        <dbReference type="ARBA" id="ARBA00023211"/>
    </source>
</evidence>
<evidence type="ECO:0000256" key="13">
    <source>
        <dbReference type="ARBA" id="ARBA00042864"/>
    </source>
</evidence>
<keyword evidence="18" id="KW-1185">Reference proteome</keyword>
<dbReference type="Gene3D" id="3.40.50.20">
    <property type="match status" value="1"/>
</dbReference>
<evidence type="ECO:0000313" key="17">
    <source>
        <dbReference type="EMBL" id="GGJ09861.1"/>
    </source>
</evidence>
<dbReference type="Gene3D" id="3.30.470.20">
    <property type="entry name" value="ATP-grasp fold, B domain"/>
    <property type="match status" value="1"/>
</dbReference>
<evidence type="ECO:0000256" key="1">
    <source>
        <dbReference type="ARBA" id="ARBA00001936"/>
    </source>
</evidence>
<dbReference type="SUPFAM" id="SSF56059">
    <property type="entry name" value="Glutathione synthetase ATP-binding domain-like"/>
    <property type="match status" value="1"/>
</dbReference>
<dbReference type="PROSITE" id="PS50975">
    <property type="entry name" value="ATP_GRASP"/>
    <property type="match status" value="1"/>
</dbReference>
<dbReference type="GO" id="GO:0005524">
    <property type="term" value="F:ATP binding"/>
    <property type="evidence" value="ECO:0007669"/>
    <property type="project" value="UniProtKB-UniRule"/>
</dbReference>
<dbReference type="Pfam" id="PF01071">
    <property type="entry name" value="GARS_A"/>
    <property type="match status" value="1"/>
</dbReference>
<name>A0A917KD72_9BACL</name>
<dbReference type="GO" id="GO:0004637">
    <property type="term" value="F:phosphoribosylamine-glycine ligase activity"/>
    <property type="evidence" value="ECO:0007669"/>
    <property type="project" value="UniProtKB-UniRule"/>
</dbReference>
<dbReference type="PANTHER" id="PTHR43472">
    <property type="entry name" value="PHOSPHORIBOSYLAMINE--GLYCINE LIGASE"/>
    <property type="match status" value="1"/>
</dbReference>
<dbReference type="InterPro" id="IPR020559">
    <property type="entry name" value="PRibGlycinamide_synth_CS"/>
</dbReference>
<dbReference type="EMBL" id="BMOY01000030">
    <property type="protein sequence ID" value="GGJ09861.1"/>
    <property type="molecule type" value="Genomic_DNA"/>
</dbReference>
<reference evidence="17" key="1">
    <citation type="journal article" date="2014" name="Int. J. Syst. Evol. Microbiol.">
        <title>Complete genome sequence of Corynebacterium casei LMG S-19264T (=DSM 44701T), isolated from a smear-ripened cheese.</title>
        <authorList>
            <consortium name="US DOE Joint Genome Institute (JGI-PGF)"/>
            <person name="Walter F."/>
            <person name="Albersmeier A."/>
            <person name="Kalinowski J."/>
            <person name="Ruckert C."/>
        </authorList>
    </citation>
    <scope>NUCLEOTIDE SEQUENCE</scope>
    <source>
        <strain evidence="17">JCM 18487</strain>
    </source>
</reference>
<dbReference type="FunFam" id="3.30.1490.20:FF:000006">
    <property type="entry name" value="phosphoribosylamine--glycine ligase, chloroplastic-like"/>
    <property type="match status" value="1"/>
</dbReference>